<evidence type="ECO:0000313" key="2">
    <source>
        <dbReference type="Proteomes" id="UP000221080"/>
    </source>
</evidence>
<keyword evidence="2" id="KW-1185">Reference proteome</keyword>
<reference evidence="2" key="1">
    <citation type="journal article" date="2016" name="Nat. Commun.">
        <title>The channel catfish genome sequence provides insights into the evolution of scale formation in teleosts.</title>
        <authorList>
            <person name="Liu Z."/>
            <person name="Liu S."/>
            <person name="Yao J."/>
            <person name="Bao L."/>
            <person name="Zhang J."/>
            <person name="Li Y."/>
            <person name="Jiang C."/>
            <person name="Sun L."/>
            <person name="Wang R."/>
            <person name="Zhang Y."/>
            <person name="Zhou T."/>
            <person name="Zeng Q."/>
            <person name="Fu Q."/>
            <person name="Gao S."/>
            <person name="Li N."/>
            <person name="Koren S."/>
            <person name="Jiang Y."/>
            <person name="Zimin A."/>
            <person name="Xu P."/>
            <person name="Phillippy A.M."/>
            <person name="Geng X."/>
            <person name="Song L."/>
            <person name="Sun F."/>
            <person name="Li C."/>
            <person name="Wang X."/>
            <person name="Chen A."/>
            <person name="Jin Y."/>
            <person name="Yuan Z."/>
            <person name="Yang Y."/>
            <person name="Tan S."/>
            <person name="Peatman E."/>
            <person name="Lu J."/>
            <person name="Qin Z."/>
            <person name="Dunham R."/>
            <person name="Li Z."/>
            <person name="Sonstegard T."/>
            <person name="Feng J."/>
            <person name="Danzmann R.G."/>
            <person name="Schroeder S."/>
            <person name="Scheffler B."/>
            <person name="Duke M.V."/>
            <person name="Ballard L."/>
            <person name="Kucuktas H."/>
            <person name="Kaltenboeck L."/>
            <person name="Liu H."/>
            <person name="Armbruster J."/>
            <person name="Xie Y."/>
            <person name="Kirby M.L."/>
            <person name="Tian Y."/>
            <person name="Flanagan M.E."/>
            <person name="Mu W."/>
            <person name="Waldbieser G.C."/>
        </authorList>
    </citation>
    <scope>NUCLEOTIDE SEQUENCE [LARGE SCALE GENOMIC DNA]</scope>
    <source>
        <strain evidence="2">SDA103</strain>
    </source>
</reference>
<name>A0A2D0PMK6_ICTPU</name>
<feature type="region of interest" description="Disordered" evidence="1">
    <location>
        <begin position="60"/>
        <end position="106"/>
    </location>
</feature>
<sequence length="106" mass="11274">MCVSVCSVSRVCVCVFYTMPISSGAAVSQKQGSYLKRYLGSLPQKKRKVLENSLEAACVPEAAGEDPEDLLEDVQTENHSDEGQSGEGDAAGEKRVSKKSSACTVL</sequence>
<reference evidence="3" key="2">
    <citation type="submission" date="2025-08" db="UniProtKB">
        <authorList>
            <consortium name="RefSeq"/>
        </authorList>
    </citation>
    <scope>IDENTIFICATION</scope>
    <source>
        <tissue evidence="3">Blood</tissue>
    </source>
</reference>
<proteinExistence type="predicted"/>
<accession>A0A2D0PMK6</accession>
<dbReference type="KEGG" id="ipu:108255652"/>
<gene>
    <name evidence="3" type="primary">LOC108255652</name>
</gene>
<dbReference type="AlphaFoldDB" id="A0A2D0PMK6"/>
<evidence type="ECO:0000256" key="1">
    <source>
        <dbReference type="SAM" id="MobiDB-lite"/>
    </source>
</evidence>
<organism evidence="2 3">
    <name type="scientific">Ictalurus punctatus</name>
    <name type="common">Channel catfish</name>
    <name type="synonym">Silurus punctatus</name>
    <dbReference type="NCBI Taxonomy" id="7998"/>
    <lineage>
        <taxon>Eukaryota</taxon>
        <taxon>Metazoa</taxon>
        <taxon>Chordata</taxon>
        <taxon>Craniata</taxon>
        <taxon>Vertebrata</taxon>
        <taxon>Euteleostomi</taxon>
        <taxon>Actinopterygii</taxon>
        <taxon>Neopterygii</taxon>
        <taxon>Teleostei</taxon>
        <taxon>Ostariophysi</taxon>
        <taxon>Siluriformes</taxon>
        <taxon>Ictaluridae</taxon>
        <taxon>Ictalurus</taxon>
    </lineage>
</organism>
<dbReference type="OrthoDB" id="8935171at2759"/>
<dbReference type="Proteomes" id="UP000221080">
    <property type="component" value="Chromosome 22"/>
</dbReference>
<evidence type="ECO:0000313" key="3">
    <source>
        <dbReference type="RefSeq" id="XP_017307244.1"/>
    </source>
</evidence>
<protein>
    <submittedName>
        <fullName evidence="3">Uncharacterized protein LOC108255652</fullName>
    </submittedName>
</protein>
<dbReference type="RefSeq" id="XP_017307244.1">
    <property type="nucleotide sequence ID" value="XM_017451755.2"/>
</dbReference>
<dbReference type="GeneID" id="108255652"/>
<feature type="compositionally biased region" description="Acidic residues" evidence="1">
    <location>
        <begin position="63"/>
        <end position="75"/>
    </location>
</feature>